<dbReference type="SUPFAM" id="SSF55874">
    <property type="entry name" value="ATPase domain of HSP90 chaperone/DNA topoisomerase II/histidine kinase"/>
    <property type="match status" value="1"/>
</dbReference>
<keyword evidence="5" id="KW-0808">Transferase</keyword>
<dbReference type="PROSITE" id="PS50112">
    <property type="entry name" value="PAS"/>
    <property type="match status" value="1"/>
</dbReference>
<dbReference type="Pfam" id="PF00072">
    <property type="entry name" value="Response_reg"/>
    <property type="match status" value="1"/>
</dbReference>
<dbReference type="InterPro" id="IPR000700">
    <property type="entry name" value="PAS-assoc_C"/>
</dbReference>
<dbReference type="Pfam" id="PF00512">
    <property type="entry name" value="HisKA"/>
    <property type="match status" value="1"/>
</dbReference>
<protein>
    <recommendedName>
        <fullName evidence="3">histidine kinase</fullName>
        <ecNumber evidence="3">2.7.13.3</ecNumber>
    </recommendedName>
</protein>
<dbReference type="GO" id="GO:0016020">
    <property type="term" value="C:membrane"/>
    <property type="evidence" value="ECO:0007669"/>
    <property type="project" value="UniProtKB-SubCell"/>
</dbReference>
<dbReference type="SUPFAM" id="SSF158472">
    <property type="entry name" value="HAMP domain-like"/>
    <property type="match status" value="1"/>
</dbReference>
<evidence type="ECO:0000259" key="12">
    <source>
        <dbReference type="PROSITE" id="PS50109"/>
    </source>
</evidence>
<dbReference type="InterPro" id="IPR011006">
    <property type="entry name" value="CheY-like_superfamily"/>
</dbReference>
<evidence type="ECO:0000259" key="15">
    <source>
        <dbReference type="PROSITE" id="PS50113"/>
    </source>
</evidence>
<organism evidence="17 18">
    <name type="scientific">Gemmatimonas groenlandica</name>
    <dbReference type="NCBI Taxonomy" id="2732249"/>
    <lineage>
        <taxon>Bacteria</taxon>
        <taxon>Pseudomonadati</taxon>
        <taxon>Gemmatimonadota</taxon>
        <taxon>Gemmatimonadia</taxon>
        <taxon>Gemmatimonadales</taxon>
        <taxon>Gemmatimonadaceae</taxon>
        <taxon>Gemmatimonas</taxon>
    </lineage>
</organism>
<reference evidence="17 18" key="1">
    <citation type="submission" date="2020-05" db="EMBL/GenBank/DDBJ databases">
        <title>Complete genome sequence of Gemmatimonas greenlandica TET16.</title>
        <authorList>
            <person name="Zeng Y."/>
        </authorList>
    </citation>
    <scope>NUCLEOTIDE SEQUENCE [LARGE SCALE GENOMIC DNA]</scope>
    <source>
        <strain evidence="17 18">TET16</strain>
    </source>
</reference>
<dbReference type="PROSITE" id="PS50110">
    <property type="entry name" value="RESPONSE_REGULATORY"/>
    <property type="match status" value="1"/>
</dbReference>
<evidence type="ECO:0000313" key="18">
    <source>
        <dbReference type="Proteomes" id="UP000500938"/>
    </source>
</evidence>
<dbReference type="InterPro" id="IPR000014">
    <property type="entry name" value="PAS"/>
</dbReference>
<dbReference type="InterPro" id="IPR003660">
    <property type="entry name" value="HAMP_dom"/>
</dbReference>
<comment type="subcellular location">
    <subcellularLocation>
        <location evidence="2">Membrane</location>
    </subcellularLocation>
</comment>
<dbReference type="SUPFAM" id="SSF52172">
    <property type="entry name" value="CheY-like"/>
    <property type="match status" value="1"/>
</dbReference>
<dbReference type="InterPro" id="IPR001789">
    <property type="entry name" value="Sig_transdc_resp-reg_receiver"/>
</dbReference>
<keyword evidence="11" id="KW-0472">Membrane</keyword>
<dbReference type="EC" id="2.7.13.3" evidence="3"/>
<dbReference type="SMART" id="SM00304">
    <property type="entry name" value="HAMP"/>
    <property type="match status" value="1"/>
</dbReference>
<feature type="transmembrane region" description="Helical" evidence="11">
    <location>
        <begin position="209"/>
        <end position="228"/>
    </location>
</feature>
<feature type="domain" description="Response regulatory" evidence="13">
    <location>
        <begin position="677"/>
        <end position="793"/>
    </location>
</feature>
<dbReference type="InterPro" id="IPR003661">
    <property type="entry name" value="HisK_dim/P_dom"/>
</dbReference>
<dbReference type="Gene3D" id="3.30.565.10">
    <property type="entry name" value="Histidine kinase-like ATPase, C-terminal domain"/>
    <property type="match status" value="1"/>
</dbReference>
<gene>
    <name evidence="17" type="ORF">HKW67_07535</name>
</gene>
<evidence type="ECO:0000256" key="10">
    <source>
        <dbReference type="PROSITE-ProRule" id="PRU00169"/>
    </source>
</evidence>
<dbReference type="RefSeq" id="WP_171224796.1">
    <property type="nucleotide sequence ID" value="NZ_CP053085.1"/>
</dbReference>
<keyword evidence="9" id="KW-0902">Two-component regulatory system</keyword>
<dbReference type="SMART" id="SM00091">
    <property type="entry name" value="PAS"/>
    <property type="match status" value="1"/>
</dbReference>
<dbReference type="PANTHER" id="PTHR43065:SF46">
    <property type="entry name" value="C4-DICARBOXYLATE TRANSPORT SENSOR PROTEIN DCTB"/>
    <property type="match status" value="1"/>
</dbReference>
<dbReference type="SMART" id="SM00086">
    <property type="entry name" value="PAC"/>
    <property type="match status" value="1"/>
</dbReference>
<feature type="transmembrane region" description="Helical" evidence="11">
    <location>
        <begin position="20"/>
        <end position="49"/>
    </location>
</feature>
<dbReference type="InterPro" id="IPR004358">
    <property type="entry name" value="Sig_transdc_His_kin-like_C"/>
</dbReference>
<evidence type="ECO:0000259" key="14">
    <source>
        <dbReference type="PROSITE" id="PS50112"/>
    </source>
</evidence>
<dbReference type="SMART" id="SM00448">
    <property type="entry name" value="REC"/>
    <property type="match status" value="1"/>
</dbReference>
<feature type="domain" description="HAMP" evidence="16">
    <location>
        <begin position="230"/>
        <end position="282"/>
    </location>
</feature>
<dbReference type="SUPFAM" id="SSF47384">
    <property type="entry name" value="Homodimeric domain of signal transducing histidine kinase"/>
    <property type="match status" value="1"/>
</dbReference>
<proteinExistence type="predicted"/>
<dbReference type="InterPro" id="IPR003594">
    <property type="entry name" value="HATPase_dom"/>
</dbReference>
<keyword evidence="6" id="KW-0547">Nucleotide-binding</keyword>
<feature type="modified residue" description="4-aspartylphosphate" evidence="10">
    <location>
        <position position="728"/>
    </location>
</feature>
<dbReference type="InterPro" id="IPR036097">
    <property type="entry name" value="HisK_dim/P_sf"/>
</dbReference>
<evidence type="ECO:0000313" key="17">
    <source>
        <dbReference type="EMBL" id="QJR35366.1"/>
    </source>
</evidence>
<evidence type="ECO:0000256" key="3">
    <source>
        <dbReference type="ARBA" id="ARBA00012438"/>
    </source>
</evidence>
<evidence type="ECO:0000256" key="5">
    <source>
        <dbReference type="ARBA" id="ARBA00022679"/>
    </source>
</evidence>
<dbReference type="EMBL" id="CP053085">
    <property type="protein sequence ID" value="QJR35366.1"/>
    <property type="molecule type" value="Genomic_DNA"/>
</dbReference>
<dbReference type="InterPro" id="IPR035965">
    <property type="entry name" value="PAS-like_dom_sf"/>
</dbReference>
<feature type="domain" description="Histidine kinase" evidence="12">
    <location>
        <begin position="435"/>
        <end position="657"/>
    </location>
</feature>
<dbReference type="Pfam" id="PF08448">
    <property type="entry name" value="PAS_4"/>
    <property type="match status" value="1"/>
</dbReference>
<keyword evidence="11" id="KW-1133">Transmembrane helix</keyword>
<keyword evidence="11" id="KW-0812">Transmembrane</keyword>
<evidence type="ECO:0000259" key="13">
    <source>
        <dbReference type="PROSITE" id="PS50110"/>
    </source>
</evidence>
<dbReference type="NCBIfam" id="TIGR00229">
    <property type="entry name" value="sensory_box"/>
    <property type="match status" value="1"/>
</dbReference>
<dbReference type="InterPro" id="IPR013656">
    <property type="entry name" value="PAS_4"/>
</dbReference>
<evidence type="ECO:0000256" key="2">
    <source>
        <dbReference type="ARBA" id="ARBA00004370"/>
    </source>
</evidence>
<comment type="catalytic activity">
    <reaction evidence="1">
        <text>ATP + protein L-histidine = ADP + protein N-phospho-L-histidine.</text>
        <dbReference type="EC" id="2.7.13.3"/>
    </reaction>
</comment>
<keyword evidence="7" id="KW-0418">Kinase</keyword>
<evidence type="ECO:0000256" key="11">
    <source>
        <dbReference type="SAM" id="Phobius"/>
    </source>
</evidence>
<dbReference type="SMART" id="SM00388">
    <property type="entry name" value="HisKA"/>
    <property type="match status" value="1"/>
</dbReference>
<dbReference type="PROSITE" id="PS50113">
    <property type="entry name" value="PAC"/>
    <property type="match status" value="1"/>
</dbReference>
<evidence type="ECO:0000256" key="1">
    <source>
        <dbReference type="ARBA" id="ARBA00000085"/>
    </source>
</evidence>
<dbReference type="PROSITE" id="PS50885">
    <property type="entry name" value="HAMP"/>
    <property type="match status" value="1"/>
</dbReference>
<dbReference type="PROSITE" id="PS50109">
    <property type="entry name" value="HIS_KIN"/>
    <property type="match status" value="1"/>
</dbReference>
<dbReference type="Gene3D" id="3.30.450.20">
    <property type="entry name" value="PAS domain"/>
    <property type="match status" value="1"/>
</dbReference>
<dbReference type="Pfam" id="PF02518">
    <property type="entry name" value="HATPase_c"/>
    <property type="match status" value="1"/>
</dbReference>
<keyword evidence="8" id="KW-0067">ATP-binding</keyword>
<dbReference type="PANTHER" id="PTHR43065">
    <property type="entry name" value="SENSOR HISTIDINE KINASE"/>
    <property type="match status" value="1"/>
</dbReference>
<dbReference type="CDD" id="cd06225">
    <property type="entry name" value="HAMP"/>
    <property type="match status" value="1"/>
</dbReference>
<dbReference type="PRINTS" id="PR00344">
    <property type="entry name" value="BCTRLSENSOR"/>
</dbReference>
<feature type="domain" description="PAC" evidence="15">
    <location>
        <begin position="370"/>
        <end position="422"/>
    </location>
</feature>
<dbReference type="CDD" id="cd00082">
    <property type="entry name" value="HisKA"/>
    <property type="match status" value="1"/>
</dbReference>
<dbReference type="Gene3D" id="3.40.50.2300">
    <property type="match status" value="1"/>
</dbReference>
<dbReference type="GO" id="GO:0005524">
    <property type="term" value="F:ATP binding"/>
    <property type="evidence" value="ECO:0007669"/>
    <property type="project" value="UniProtKB-KW"/>
</dbReference>
<dbReference type="Pfam" id="PF00672">
    <property type="entry name" value="HAMP"/>
    <property type="match status" value="1"/>
</dbReference>
<dbReference type="AlphaFoldDB" id="A0A6M4IPK5"/>
<evidence type="ECO:0000256" key="4">
    <source>
        <dbReference type="ARBA" id="ARBA00022553"/>
    </source>
</evidence>
<dbReference type="CDD" id="cd00130">
    <property type="entry name" value="PAS"/>
    <property type="match status" value="1"/>
</dbReference>
<dbReference type="Gene3D" id="6.10.340.10">
    <property type="match status" value="1"/>
</dbReference>
<name>A0A6M4IPK5_9BACT</name>
<dbReference type="CDD" id="cd17546">
    <property type="entry name" value="REC_hyHK_CKI1_RcsC-like"/>
    <property type="match status" value="1"/>
</dbReference>
<dbReference type="Proteomes" id="UP000500938">
    <property type="component" value="Chromosome"/>
</dbReference>
<keyword evidence="18" id="KW-1185">Reference proteome</keyword>
<evidence type="ECO:0000256" key="7">
    <source>
        <dbReference type="ARBA" id="ARBA00022777"/>
    </source>
</evidence>
<sequence length="798" mass="86627">MTTAAPASTPATPHQPRRALSIRATIIAIAGVAFGCIVFAAIALAFRVVPSAERLARRGAAARDDYSARSTLAAQLDSTMSDIWRLLRVAKVARIPADSIDARRARLETIARAASRSAPRGADLGTSLEFGMGLERADAAMLRVTASMLGSIGALEAGDLPLADRLMSRADSLDAPLNARLNEVTQVALSDLARHERELERETRFATRLLLGWLLVCVLAGPILWRLLQRRLMQPLSTFDTALDRVEAGDLDVELPIAYDDELGRLGAHFNRTTQVLRAQRAEGERAAVQSALEASDLRYQEAFEKAAVGLAEVGLDGSFLRVNRAIGHLLGLEPSEIIGRSSSEFSHPEDHNARASTWPRVIVGDASVGRVERRYLRRDGTVRITQVTATLVRDADGAPRHVLAVVNDITDQRRLEREVTQSTKLEAVGQLAGGVAHDFNNLLAGIIGYAELLEENPSLATAVRDDAASIKRAALKGADLSRSLLTLARRNTRRDELFELESMVRETVDLARRTFDRRVEIELTAQDAPTIRGDRSLLSNALLNLAVNARDAMPDGGALHIRTQLAPLDEAFRTQHALPTDVPIVSISVSDTGVGMSDAVLEHVFEPFFTTKAPDKGTGLGLAMVYGTVKDHRGAITISSAEGEGTTVTMYLPCASDVVSALVPRSQPAMARTRFRVLVVDDELLVRNVAKRLLERLGYDVETAVDGVAAIERLDVDDPGVDLVIVDGNMPRLNGIETARRIHARHPALAMLFATGHFEPAEREDLAALGFRDRIEKPFSLEAFAETVARCLEPRGG</sequence>
<dbReference type="SUPFAM" id="SSF55785">
    <property type="entry name" value="PYP-like sensor domain (PAS domain)"/>
    <property type="match status" value="1"/>
</dbReference>
<feature type="domain" description="PAS" evidence="14">
    <location>
        <begin position="296"/>
        <end position="366"/>
    </location>
</feature>
<dbReference type="InterPro" id="IPR036890">
    <property type="entry name" value="HATPase_C_sf"/>
</dbReference>
<dbReference type="KEGG" id="ggr:HKW67_07535"/>
<evidence type="ECO:0000259" key="16">
    <source>
        <dbReference type="PROSITE" id="PS50885"/>
    </source>
</evidence>
<evidence type="ECO:0000256" key="9">
    <source>
        <dbReference type="ARBA" id="ARBA00023012"/>
    </source>
</evidence>
<keyword evidence="4 10" id="KW-0597">Phosphoprotein</keyword>
<dbReference type="InterPro" id="IPR001610">
    <property type="entry name" value="PAC"/>
</dbReference>
<dbReference type="GO" id="GO:0000155">
    <property type="term" value="F:phosphorelay sensor kinase activity"/>
    <property type="evidence" value="ECO:0007669"/>
    <property type="project" value="InterPro"/>
</dbReference>
<evidence type="ECO:0000256" key="6">
    <source>
        <dbReference type="ARBA" id="ARBA00022741"/>
    </source>
</evidence>
<evidence type="ECO:0000256" key="8">
    <source>
        <dbReference type="ARBA" id="ARBA00022840"/>
    </source>
</evidence>
<dbReference type="SMART" id="SM00387">
    <property type="entry name" value="HATPase_c"/>
    <property type="match status" value="1"/>
</dbReference>
<dbReference type="InterPro" id="IPR005467">
    <property type="entry name" value="His_kinase_dom"/>
</dbReference>
<dbReference type="Gene3D" id="1.10.287.130">
    <property type="match status" value="1"/>
</dbReference>
<accession>A0A6M4IPK5</accession>